<dbReference type="Proteomes" id="UP000071859">
    <property type="component" value="Unassembled WGS sequence"/>
</dbReference>
<dbReference type="OrthoDB" id="9799053at2"/>
<dbReference type="InterPro" id="IPR014710">
    <property type="entry name" value="RmlC-like_jellyroll"/>
</dbReference>
<protein>
    <recommendedName>
        <fullName evidence="1">(S)-ureidoglycine aminohydrolase cupin domain-containing protein</fullName>
    </recommendedName>
</protein>
<comment type="caution">
    <text evidence="2">The sequence shown here is derived from an EMBL/GenBank/DDBJ whole genome shotgun (WGS) entry which is preliminary data.</text>
</comment>
<dbReference type="Gene3D" id="2.60.120.10">
    <property type="entry name" value="Jelly Rolls"/>
    <property type="match status" value="1"/>
</dbReference>
<gene>
    <name evidence="2" type="ORF">AWB78_01132</name>
</gene>
<keyword evidence="3" id="KW-1185">Reference proteome</keyword>
<dbReference type="EMBL" id="FCOX02000004">
    <property type="protein sequence ID" value="SAK51549.1"/>
    <property type="molecule type" value="Genomic_DNA"/>
</dbReference>
<name>A0A158A1G2_9BURK</name>
<feature type="domain" description="(S)-ureidoglycine aminohydrolase cupin" evidence="1">
    <location>
        <begin position="24"/>
        <end position="91"/>
    </location>
</feature>
<organism evidence="2 3">
    <name type="scientific">Caballeronia calidae</name>
    <dbReference type="NCBI Taxonomy" id="1777139"/>
    <lineage>
        <taxon>Bacteria</taxon>
        <taxon>Pseudomonadati</taxon>
        <taxon>Pseudomonadota</taxon>
        <taxon>Betaproteobacteria</taxon>
        <taxon>Burkholderiales</taxon>
        <taxon>Burkholderiaceae</taxon>
        <taxon>Caballeronia</taxon>
    </lineage>
</organism>
<dbReference type="InterPro" id="IPR008579">
    <property type="entry name" value="UGlyAH_Cupin_dom"/>
</dbReference>
<evidence type="ECO:0000259" key="1">
    <source>
        <dbReference type="Pfam" id="PF05899"/>
    </source>
</evidence>
<evidence type="ECO:0000313" key="2">
    <source>
        <dbReference type="EMBL" id="SAK51549.1"/>
    </source>
</evidence>
<dbReference type="Pfam" id="PF05899">
    <property type="entry name" value="Cupin_3"/>
    <property type="match status" value="1"/>
</dbReference>
<dbReference type="SUPFAM" id="SSF51182">
    <property type="entry name" value="RmlC-like cupins"/>
    <property type="match status" value="1"/>
</dbReference>
<evidence type="ECO:0000313" key="3">
    <source>
        <dbReference type="Proteomes" id="UP000071859"/>
    </source>
</evidence>
<accession>A0A158A1G2</accession>
<reference evidence="2" key="1">
    <citation type="submission" date="2016-01" db="EMBL/GenBank/DDBJ databases">
        <authorList>
            <person name="Peeters C."/>
        </authorList>
    </citation>
    <scope>NUCLEOTIDE SEQUENCE</scope>
    <source>
        <strain evidence="2">LMG 29321</strain>
    </source>
</reference>
<dbReference type="AlphaFoldDB" id="A0A158A1G2"/>
<proteinExistence type="predicted"/>
<dbReference type="RefSeq" id="WP_062603059.1">
    <property type="nucleotide sequence ID" value="NZ_FCOX02000004.1"/>
</dbReference>
<dbReference type="InterPro" id="IPR011051">
    <property type="entry name" value="RmlC_Cupin_sf"/>
</dbReference>
<sequence>MNASNTIPTISRERAPADIERTTGDWKTWRCDSKVFQHRYVPGATFYVVKGRARLTFAHGAQLDIEAGDFVSIGDGAQAVWDISVPVETRYTYHDDRGATTGARS</sequence>